<dbReference type="RefSeq" id="WP_158861970.1">
    <property type="nucleotide sequence ID" value="NZ_CP046401.1"/>
</dbReference>
<evidence type="ECO:0000256" key="3">
    <source>
        <dbReference type="ARBA" id="ARBA00022989"/>
    </source>
</evidence>
<keyword evidence="2 6" id="KW-0812">Transmembrane</keyword>
<proteinExistence type="predicted"/>
<organism evidence="8 9">
    <name type="scientific">Maribellus comscasis</name>
    <dbReference type="NCBI Taxonomy" id="2681766"/>
    <lineage>
        <taxon>Bacteria</taxon>
        <taxon>Pseudomonadati</taxon>
        <taxon>Bacteroidota</taxon>
        <taxon>Bacteroidia</taxon>
        <taxon>Marinilabiliales</taxon>
        <taxon>Prolixibacteraceae</taxon>
        <taxon>Maribellus</taxon>
    </lineage>
</organism>
<keyword evidence="3 6" id="KW-1133">Transmembrane helix</keyword>
<dbReference type="KEGG" id="mcos:GM418_00165"/>
<evidence type="ECO:0000256" key="5">
    <source>
        <dbReference type="ARBA" id="ARBA00023136"/>
    </source>
</evidence>
<dbReference type="PANTHER" id="PTHR46797:SF1">
    <property type="entry name" value="METHYLPHOSPHONATE SYNTHASE"/>
    <property type="match status" value="1"/>
</dbReference>
<sequence>MENSELPKRVRDFRIKKGLSQEELANKTGLSLRTIQRIENGESIPRGDTLKKIAIALQVSPEEIIDWQIQEDDNIITLLNLSQLGFIFFPWIGIIVPMIIWINQKDKIKNVDSIGKVILNYQISWNILLFGMLIALFIISPLIIIIWYLYNFILIIINTRRYIKKKQVNYKPTFKILQ</sequence>
<keyword evidence="5 6" id="KW-0472">Membrane</keyword>
<dbReference type="Pfam" id="PF01381">
    <property type="entry name" value="HTH_3"/>
    <property type="match status" value="1"/>
</dbReference>
<name>A0A6I6JPG3_9BACT</name>
<dbReference type="SUPFAM" id="SSF47413">
    <property type="entry name" value="lambda repressor-like DNA-binding domains"/>
    <property type="match status" value="1"/>
</dbReference>
<evidence type="ECO:0000313" key="9">
    <source>
        <dbReference type="Proteomes" id="UP000428260"/>
    </source>
</evidence>
<dbReference type="SMART" id="SM00530">
    <property type="entry name" value="HTH_XRE"/>
    <property type="match status" value="1"/>
</dbReference>
<evidence type="ECO:0000313" key="8">
    <source>
        <dbReference type="EMBL" id="QGY42122.1"/>
    </source>
</evidence>
<evidence type="ECO:0000256" key="6">
    <source>
        <dbReference type="SAM" id="Phobius"/>
    </source>
</evidence>
<feature type="transmembrane region" description="Helical" evidence="6">
    <location>
        <begin position="123"/>
        <end position="156"/>
    </location>
</feature>
<dbReference type="PANTHER" id="PTHR46797">
    <property type="entry name" value="HTH-TYPE TRANSCRIPTIONAL REGULATOR"/>
    <property type="match status" value="1"/>
</dbReference>
<dbReference type="AlphaFoldDB" id="A0A6I6JPG3"/>
<dbReference type="GO" id="GO:0005829">
    <property type="term" value="C:cytosol"/>
    <property type="evidence" value="ECO:0007669"/>
    <property type="project" value="TreeGrafter"/>
</dbReference>
<reference evidence="8 9" key="1">
    <citation type="submission" date="2019-11" db="EMBL/GenBank/DDBJ databases">
        <authorList>
            <person name="Zheng R.K."/>
            <person name="Sun C.M."/>
        </authorList>
    </citation>
    <scope>NUCLEOTIDE SEQUENCE [LARGE SCALE GENOMIC DNA]</scope>
    <source>
        <strain evidence="8 9">WC007</strain>
    </source>
</reference>
<keyword evidence="9" id="KW-1185">Reference proteome</keyword>
<gene>
    <name evidence="8" type="ORF">GM418_00165</name>
</gene>
<dbReference type="GO" id="GO:0003677">
    <property type="term" value="F:DNA binding"/>
    <property type="evidence" value="ECO:0007669"/>
    <property type="project" value="UniProtKB-KW"/>
</dbReference>
<dbReference type="InterPro" id="IPR010982">
    <property type="entry name" value="Lambda_DNA-bd_dom_sf"/>
</dbReference>
<keyword evidence="4" id="KW-0238">DNA-binding</keyword>
<dbReference type="Gene3D" id="1.10.260.40">
    <property type="entry name" value="lambda repressor-like DNA-binding domains"/>
    <property type="match status" value="1"/>
</dbReference>
<dbReference type="InterPro" id="IPR050807">
    <property type="entry name" value="TransReg_Diox_bact_type"/>
</dbReference>
<evidence type="ECO:0000256" key="4">
    <source>
        <dbReference type="ARBA" id="ARBA00023125"/>
    </source>
</evidence>
<dbReference type="InterPro" id="IPR001387">
    <property type="entry name" value="Cro/C1-type_HTH"/>
</dbReference>
<evidence type="ECO:0000256" key="2">
    <source>
        <dbReference type="ARBA" id="ARBA00022692"/>
    </source>
</evidence>
<feature type="transmembrane region" description="Helical" evidence="6">
    <location>
        <begin position="84"/>
        <end position="103"/>
    </location>
</feature>
<dbReference type="GO" id="GO:0003700">
    <property type="term" value="F:DNA-binding transcription factor activity"/>
    <property type="evidence" value="ECO:0007669"/>
    <property type="project" value="TreeGrafter"/>
</dbReference>
<evidence type="ECO:0000256" key="1">
    <source>
        <dbReference type="ARBA" id="ARBA00004141"/>
    </source>
</evidence>
<comment type="subcellular location">
    <subcellularLocation>
        <location evidence="1">Membrane</location>
        <topology evidence="1">Multi-pass membrane protein</topology>
    </subcellularLocation>
</comment>
<accession>A0A6I6JPG3</accession>
<dbReference type="PROSITE" id="PS50943">
    <property type="entry name" value="HTH_CROC1"/>
    <property type="match status" value="1"/>
</dbReference>
<dbReference type="EMBL" id="CP046401">
    <property type="protein sequence ID" value="QGY42122.1"/>
    <property type="molecule type" value="Genomic_DNA"/>
</dbReference>
<dbReference type="CDD" id="cd00093">
    <property type="entry name" value="HTH_XRE"/>
    <property type="match status" value="1"/>
</dbReference>
<dbReference type="InterPro" id="IPR019109">
    <property type="entry name" value="MamF_MmsF"/>
</dbReference>
<protein>
    <submittedName>
        <fullName evidence="8">Helix-turn-helix domain-containing protein</fullName>
    </submittedName>
</protein>
<feature type="domain" description="HTH cro/C1-type" evidence="7">
    <location>
        <begin position="10"/>
        <end position="64"/>
    </location>
</feature>
<dbReference type="Proteomes" id="UP000428260">
    <property type="component" value="Chromosome"/>
</dbReference>
<evidence type="ECO:0000259" key="7">
    <source>
        <dbReference type="PROSITE" id="PS50943"/>
    </source>
</evidence>
<dbReference type="Pfam" id="PF09685">
    <property type="entry name" value="MamF_MmsF"/>
    <property type="match status" value="1"/>
</dbReference>